<dbReference type="SUPFAM" id="SSF53474">
    <property type="entry name" value="alpha/beta-Hydrolases"/>
    <property type="match status" value="2"/>
</dbReference>
<dbReference type="Gene3D" id="3.40.50.1820">
    <property type="entry name" value="alpha/beta hydrolase"/>
    <property type="match status" value="1"/>
</dbReference>
<organism evidence="1 2">
    <name type="scientific">Acanthamoeba castellanii (strain ATCC 30010 / Neff)</name>
    <dbReference type="NCBI Taxonomy" id="1257118"/>
    <lineage>
        <taxon>Eukaryota</taxon>
        <taxon>Amoebozoa</taxon>
        <taxon>Discosea</taxon>
        <taxon>Longamoebia</taxon>
        <taxon>Centramoebida</taxon>
        <taxon>Acanthamoebidae</taxon>
        <taxon>Acanthamoeba</taxon>
    </lineage>
</organism>
<sequence>MAAYYGAKYPSVHFEAKAAACGVIKEALLPALIKAGYTGPAGIDVMYRPPHPLHFVELNMRTDAITYMHATPLYLPRPIHLIAWSHLSTKHLSDRIGKALYEKEAGQMAFMTLVNLPHSLSFDQIWNQFSAALQPSDQGVFVFTNPNRHRWGSYDVAAISPLGLHVAEVLMKKSLKTIWGDETARTVLTNIQRHPTPLLARPSVLTHRPTAGEQDLPAWVFHGRKDPVVPFDDSVKMVEALRQAGATHVKFTEYEDTAHDAWTGACLS</sequence>
<name>L8GNH3_ACACF</name>
<protein>
    <recommendedName>
        <fullName evidence="3">Peptidase S9 prolyl oligopeptidase catalytic domain-containing protein</fullName>
    </recommendedName>
</protein>
<dbReference type="VEuPathDB" id="AmoebaDB:ACA1_106590"/>
<dbReference type="InterPro" id="IPR029058">
    <property type="entry name" value="AB_hydrolase_fold"/>
</dbReference>
<evidence type="ECO:0008006" key="3">
    <source>
        <dbReference type="Google" id="ProtNLM"/>
    </source>
</evidence>
<dbReference type="AlphaFoldDB" id="L8GNH3"/>
<evidence type="ECO:0000313" key="1">
    <source>
        <dbReference type="EMBL" id="ELR14298.1"/>
    </source>
</evidence>
<dbReference type="OrthoDB" id="2152248at2759"/>
<dbReference type="RefSeq" id="XP_004336311.1">
    <property type="nucleotide sequence ID" value="XM_004336263.1"/>
</dbReference>
<dbReference type="GeneID" id="14914892"/>
<gene>
    <name evidence="1" type="ORF">ACA1_106590</name>
</gene>
<dbReference type="KEGG" id="acan:ACA1_106590"/>
<evidence type="ECO:0000313" key="2">
    <source>
        <dbReference type="Proteomes" id="UP000011083"/>
    </source>
</evidence>
<accession>L8GNH3</accession>
<dbReference type="EMBL" id="KB008060">
    <property type="protein sequence ID" value="ELR14298.1"/>
    <property type="molecule type" value="Genomic_DNA"/>
</dbReference>
<proteinExistence type="predicted"/>
<dbReference type="Proteomes" id="UP000011083">
    <property type="component" value="Unassembled WGS sequence"/>
</dbReference>
<reference evidence="1 2" key="1">
    <citation type="journal article" date="2013" name="Genome Biol.">
        <title>Genome of Acanthamoeba castellanii highlights extensive lateral gene transfer and early evolution of tyrosine kinase signaling.</title>
        <authorList>
            <person name="Clarke M."/>
            <person name="Lohan A.J."/>
            <person name="Liu B."/>
            <person name="Lagkouvardos I."/>
            <person name="Roy S."/>
            <person name="Zafar N."/>
            <person name="Bertelli C."/>
            <person name="Schilde C."/>
            <person name="Kianianmomeni A."/>
            <person name="Burglin T.R."/>
            <person name="Frech C."/>
            <person name="Turcotte B."/>
            <person name="Kopec K.O."/>
            <person name="Synnott J.M."/>
            <person name="Choo C."/>
            <person name="Paponov I."/>
            <person name="Finkler A."/>
            <person name="Soon Heng Tan C."/>
            <person name="Hutchins A.P."/>
            <person name="Weinmeier T."/>
            <person name="Rattei T."/>
            <person name="Chu J.S."/>
            <person name="Gimenez G."/>
            <person name="Irimia M."/>
            <person name="Rigden D.J."/>
            <person name="Fitzpatrick D.A."/>
            <person name="Lorenzo-Morales J."/>
            <person name="Bateman A."/>
            <person name="Chiu C.H."/>
            <person name="Tang P."/>
            <person name="Hegemann P."/>
            <person name="Fromm H."/>
            <person name="Raoult D."/>
            <person name="Greub G."/>
            <person name="Miranda-Saavedra D."/>
            <person name="Chen N."/>
            <person name="Nash P."/>
            <person name="Ginger M.L."/>
            <person name="Horn M."/>
            <person name="Schaap P."/>
            <person name="Caler L."/>
            <person name="Loftus B."/>
        </authorList>
    </citation>
    <scope>NUCLEOTIDE SEQUENCE [LARGE SCALE GENOMIC DNA]</scope>
    <source>
        <strain evidence="1 2">Neff</strain>
    </source>
</reference>
<keyword evidence="2" id="KW-1185">Reference proteome</keyword>